<evidence type="ECO:0000256" key="9">
    <source>
        <dbReference type="ARBA" id="ARBA00049883"/>
    </source>
</evidence>
<evidence type="ECO:0000313" key="17">
    <source>
        <dbReference type="EMBL" id="MCU4752089.1"/>
    </source>
</evidence>
<dbReference type="SUPFAM" id="SSF52540">
    <property type="entry name" value="P-loop containing nucleoside triphosphate hydrolases"/>
    <property type="match status" value="1"/>
</dbReference>
<evidence type="ECO:0000256" key="4">
    <source>
        <dbReference type="ARBA" id="ARBA00022694"/>
    </source>
</evidence>
<feature type="region of interest" description="Disordered" evidence="13">
    <location>
        <begin position="740"/>
        <end position="759"/>
    </location>
</feature>
<dbReference type="Pfam" id="PF08351">
    <property type="entry name" value="TmcA_N"/>
    <property type="match status" value="1"/>
</dbReference>
<dbReference type="HAMAP" id="MF_01886">
    <property type="entry name" value="tRNA_acetyltr_TmcA"/>
    <property type="match status" value="1"/>
</dbReference>
<protein>
    <recommendedName>
        <fullName evidence="12">tRNA(Met) cytidine acetyltransferase TmcA</fullName>
        <ecNumber evidence="12">2.3.1.193</ecNumber>
    </recommendedName>
</protein>
<dbReference type="EMBL" id="JAOPJZ010000005">
    <property type="protein sequence ID" value="MCU4752089.1"/>
    <property type="molecule type" value="Genomic_DNA"/>
</dbReference>
<comment type="caution">
    <text evidence="12">Lacks conserved residue(s) required for the propagation of feature annotation.</text>
</comment>
<dbReference type="SUPFAM" id="SSF55729">
    <property type="entry name" value="Acyl-CoA N-acyltransferases (Nat)"/>
    <property type="match status" value="1"/>
</dbReference>
<accession>A0AAP2Z9W4</accession>
<comment type="catalytic activity">
    <reaction evidence="10">
        <text>a cytidine in RNA + acetyl-CoA + ATP + H2O = an N(4)-acetylcytidine in RNA + ADP + phosphate + CoA + H(+)</text>
        <dbReference type="Rhea" id="RHEA:82211"/>
        <dbReference type="Rhea" id="RHEA-COMP:15704"/>
        <dbReference type="Rhea" id="RHEA-COMP:19834"/>
        <dbReference type="ChEBI" id="CHEBI:15377"/>
        <dbReference type="ChEBI" id="CHEBI:15378"/>
        <dbReference type="ChEBI" id="CHEBI:30616"/>
        <dbReference type="ChEBI" id="CHEBI:43474"/>
        <dbReference type="ChEBI" id="CHEBI:57287"/>
        <dbReference type="ChEBI" id="CHEBI:57288"/>
        <dbReference type="ChEBI" id="CHEBI:74900"/>
        <dbReference type="ChEBI" id="CHEBI:82748"/>
        <dbReference type="ChEBI" id="CHEBI:456216"/>
    </reaction>
</comment>
<keyword evidence="3 12" id="KW-0808">Transferase</keyword>
<comment type="catalytic activity">
    <reaction evidence="12">
        <text>cytidine(34) in elongator tRNA(Met) + acetyl-CoA + ATP + H2O = N(4)-acetylcytidine(34) in elongator tRNA(Met) + ADP + phosphate + CoA + H(+)</text>
        <dbReference type="Rhea" id="RHEA:43788"/>
        <dbReference type="Rhea" id="RHEA-COMP:10693"/>
        <dbReference type="Rhea" id="RHEA-COMP:10694"/>
        <dbReference type="ChEBI" id="CHEBI:15377"/>
        <dbReference type="ChEBI" id="CHEBI:15378"/>
        <dbReference type="ChEBI" id="CHEBI:30616"/>
        <dbReference type="ChEBI" id="CHEBI:43474"/>
        <dbReference type="ChEBI" id="CHEBI:57287"/>
        <dbReference type="ChEBI" id="CHEBI:57288"/>
        <dbReference type="ChEBI" id="CHEBI:74900"/>
        <dbReference type="ChEBI" id="CHEBI:82748"/>
        <dbReference type="ChEBI" id="CHEBI:456216"/>
        <dbReference type="EC" id="2.3.1.193"/>
    </reaction>
</comment>
<dbReference type="PANTHER" id="PTHR10925:SF5">
    <property type="entry name" value="RNA CYTIDINE ACETYLTRANSFERASE"/>
    <property type="match status" value="1"/>
</dbReference>
<comment type="catalytic activity">
    <reaction evidence="11">
        <text>a cytidine in mRNA + acetyl-CoA + ATP + H2O = an N(4)-acetylcytidine in mRNA + ADP + phosphate + CoA + H(+)</text>
        <dbReference type="Rhea" id="RHEA:58480"/>
        <dbReference type="Rhea" id="RHEA-COMP:15145"/>
        <dbReference type="Rhea" id="RHEA-COMP:15146"/>
        <dbReference type="ChEBI" id="CHEBI:15377"/>
        <dbReference type="ChEBI" id="CHEBI:15378"/>
        <dbReference type="ChEBI" id="CHEBI:30616"/>
        <dbReference type="ChEBI" id="CHEBI:43474"/>
        <dbReference type="ChEBI" id="CHEBI:57287"/>
        <dbReference type="ChEBI" id="CHEBI:57288"/>
        <dbReference type="ChEBI" id="CHEBI:74900"/>
        <dbReference type="ChEBI" id="CHEBI:82748"/>
        <dbReference type="ChEBI" id="CHEBI:456216"/>
    </reaction>
</comment>
<feature type="domain" description="TmcA/NAT10 N-terminal" evidence="15">
    <location>
        <begin position="1"/>
        <end position="161"/>
    </location>
</feature>
<keyword evidence="7 12" id="KW-0694">RNA-binding</keyword>
<evidence type="ECO:0000256" key="12">
    <source>
        <dbReference type="HAMAP-Rule" id="MF_01886"/>
    </source>
</evidence>
<feature type="binding site" evidence="12">
    <location>
        <position position="431"/>
    </location>
    <ligand>
        <name>ATP</name>
        <dbReference type="ChEBI" id="CHEBI:30616"/>
    </ligand>
</feature>
<comment type="catalytic activity">
    <reaction evidence="9">
        <text>a cytidine in tRNA + acetyl-CoA + ATP + H2O = an N(4)-acetylcytidine in tRNA + ADP + phosphate + CoA + H(+)</text>
        <dbReference type="Rhea" id="RHEA:53876"/>
        <dbReference type="Rhea" id="RHEA-COMP:13670"/>
        <dbReference type="Rhea" id="RHEA-COMP:13671"/>
        <dbReference type="ChEBI" id="CHEBI:15377"/>
        <dbReference type="ChEBI" id="CHEBI:15378"/>
        <dbReference type="ChEBI" id="CHEBI:30616"/>
        <dbReference type="ChEBI" id="CHEBI:43474"/>
        <dbReference type="ChEBI" id="CHEBI:57287"/>
        <dbReference type="ChEBI" id="CHEBI:57288"/>
        <dbReference type="ChEBI" id="CHEBI:74900"/>
        <dbReference type="ChEBI" id="CHEBI:82748"/>
        <dbReference type="ChEBI" id="CHEBI:456216"/>
    </reaction>
</comment>
<evidence type="ECO:0000256" key="3">
    <source>
        <dbReference type="ARBA" id="ARBA00022679"/>
    </source>
</evidence>
<dbReference type="InterPro" id="IPR013562">
    <property type="entry name" value="TmcA/NAT10_N"/>
</dbReference>
<dbReference type="AlphaFoldDB" id="A0AAP2Z9W4"/>
<dbReference type="InterPro" id="IPR024914">
    <property type="entry name" value="tRNA_acetyltr_TmcA"/>
</dbReference>
<keyword evidence="1 12" id="KW-0963">Cytoplasm</keyword>
<comment type="caution">
    <text evidence="17">The sequence shown here is derived from an EMBL/GenBank/DDBJ whole genome shotgun (WGS) entry which is preliminary data.</text>
</comment>
<dbReference type="InterPro" id="IPR007807">
    <property type="entry name" value="TcmA/NAT10_helicase"/>
</dbReference>
<dbReference type="Pfam" id="PF05127">
    <property type="entry name" value="NAT10_TcmA_helicase"/>
    <property type="match status" value="1"/>
</dbReference>
<feature type="region of interest" description="Disordered" evidence="13">
    <location>
        <begin position="198"/>
        <end position="219"/>
    </location>
</feature>
<dbReference type="GO" id="GO:0000049">
    <property type="term" value="F:tRNA binding"/>
    <property type="evidence" value="ECO:0007669"/>
    <property type="project" value="UniProtKB-UniRule"/>
</dbReference>
<reference evidence="17 18" key="1">
    <citation type="submission" date="2022-09" db="EMBL/GenBank/DDBJ databases">
        <title>Enrichment on poylsaccharides allowed isolation of novel metabolic and taxonomic groups of Haloarchaea.</title>
        <authorList>
            <person name="Sorokin D.Y."/>
            <person name="Elcheninov A.G."/>
            <person name="Khizhniak T.V."/>
            <person name="Kolganova T.V."/>
            <person name="Kublanov I.V."/>
        </authorList>
    </citation>
    <scope>NUCLEOTIDE SEQUENCE [LARGE SCALE GENOMIC DNA]</scope>
    <source>
        <strain evidence="17 18">AArc-curdl1</strain>
    </source>
</reference>
<dbReference type="Gene3D" id="3.40.50.300">
    <property type="entry name" value="P-loop containing nucleotide triphosphate hydrolases"/>
    <property type="match status" value="1"/>
</dbReference>
<dbReference type="GO" id="GO:0005524">
    <property type="term" value="F:ATP binding"/>
    <property type="evidence" value="ECO:0007669"/>
    <property type="project" value="UniProtKB-UniRule"/>
</dbReference>
<evidence type="ECO:0000313" key="18">
    <source>
        <dbReference type="Proteomes" id="UP001321047"/>
    </source>
</evidence>
<evidence type="ECO:0000256" key="6">
    <source>
        <dbReference type="ARBA" id="ARBA00022840"/>
    </source>
</evidence>
<evidence type="ECO:0000256" key="11">
    <source>
        <dbReference type="ARBA" id="ARBA00049914"/>
    </source>
</evidence>
<evidence type="ECO:0000256" key="1">
    <source>
        <dbReference type="ARBA" id="ARBA00022490"/>
    </source>
</evidence>
<comment type="function">
    <text evidence="12">Catalyzes the formation of N(4)-acetylcytidine (ac(4)C) at the wobble position of tRNA(Met), by using acetyl-CoA as an acetyl donor and ATP (or GTP).</text>
</comment>
<name>A0AAP2Z9W4_9EURY</name>
<evidence type="ECO:0000259" key="14">
    <source>
        <dbReference type="Pfam" id="PF05127"/>
    </source>
</evidence>
<feature type="domain" description="N-acetyltransferase" evidence="16">
    <location>
        <begin position="487"/>
        <end position="597"/>
    </location>
</feature>
<dbReference type="InterPro" id="IPR000182">
    <property type="entry name" value="GNAT_dom"/>
</dbReference>
<feature type="binding site" evidence="12">
    <location>
        <begin position="577"/>
        <end position="579"/>
    </location>
    <ligand>
        <name>acetyl-CoA</name>
        <dbReference type="ChEBI" id="CHEBI:57288"/>
    </ligand>
</feature>
<keyword evidence="18" id="KW-1185">Reference proteome</keyword>
<evidence type="ECO:0000256" key="5">
    <source>
        <dbReference type="ARBA" id="ARBA00022741"/>
    </source>
</evidence>
<dbReference type="Gene3D" id="3.40.630.30">
    <property type="match status" value="1"/>
</dbReference>
<feature type="binding site" evidence="12">
    <location>
        <position position="238"/>
    </location>
    <ligand>
        <name>ATP</name>
        <dbReference type="ChEBI" id="CHEBI:30616"/>
    </ligand>
</feature>
<comment type="similarity">
    <text evidence="12">Belongs to the TmcA family.</text>
</comment>
<dbReference type="GO" id="GO:0051391">
    <property type="term" value="P:tRNA acetylation"/>
    <property type="evidence" value="ECO:0007669"/>
    <property type="project" value="UniProtKB-UniRule"/>
</dbReference>
<sequence>MSDSIAAHARRLQAEARQENERRGLVLIGDREDGYDVLETILEGLEAPISRTTLVGPADRLRCEQRTQHETSGLLGTTRDVVIVDAHEGLEPNTIGRVVGTIDGGGLFILLTPPLEEWAETRDAFDESLVVAPYTLEDVSGRLRRRLVETIRAHRGLAIVDVGSGEIVDEGLTNPAPKLERVGRSNTETTEAIADTESRANREGDGIRETAHQVGEKDPKTEASFPCLAYDACRTDDQATALGHLEALSEPGRAVVLEADRGRGKSSAIGLAAGSFAATGSRVLVTAPDRSNVDDVFARARELLEDLAAHRPADTAGELNRTAVEPGRTAVEPGRTAEVPQSVTASGGDIQYLPPLEATDQLSEFDFVFVDEAAALPVAVLEDFLDAERIAFATTVHGYEGAGRGFSVRFRDRLAASDHAVTEYTLTEPIRYAGGDPLEVWSFHALLLDARPVVPDLLEDATLDTVNYRKLDAETLRGNERLLRETFGLLVLAHYRTEPNDLARLLDAPNLETYALTYEGHVVSVALVAREGNLERADQRRLYEGARLRGNMIPDLFSSHLRDEAAGGLAGGRVVRIATHHAVRSAGFGSLLLEELAEDVEPSVDWLGTGFGATPSLVSFWHQNGYRPLHLSTTRNDASGEYSVIMCRAMSKDGQAFVDRHERWFVRRLPNVLADSLRELDPDVVRAITRSLDPAYAPPLELTDNEWELVAGAAYGPALFDVDPGPFSRLVYRYLLERAGGGPEPDESTGRGTAWGGEPLDPHTEQLLIRRVLQCHPWARVATDLDYHSSRACKRALGNALEILVDTHGTDTARSVKSRFQE</sequence>
<organism evidence="17 18">
    <name type="scientific">Natronosalvus hydrolyticus</name>
    <dbReference type="NCBI Taxonomy" id="2979988"/>
    <lineage>
        <taxon>Archaea</taxon>
        <taxon>Methanobacteriati</taxon>
        <taxon>Methanobacteriota</taxon>
        <taxon>Stenosarchaea group</taxon>
        <taxon>Halobacteria</taxon>
        <taxon>Halobacteriales</taxon>
        <taxon>Natrialbaceae</taxon>
        <taxon>Natronosalvus</taxon>
    </lineage>
</organism>
<dbReference type="InterPro" id="IPR032672">
    <property type="entry name" value="TmcA/NAT10/Kre33"/>
</dbReference>
<evidence type="ECO:0000259" key="15">
    <source>
        <dbReference type="Pfam" id="PF08351"/>
    </source>
</evidence>
<proteinExistence type="inferred from homology"/>
<dbReference type="RefSeq" id="WP_342808429.1">
    <property type="nucleotide sequence ID" value="NZ_JAOPJZ010000005.1"/>
</dbReference>
<keyword evidence="8 12" id="KW-0012">Acyltransferase</keyword>
<dbReference type="GO" id="GO:0051392">
    <property type="term" value="F:tRNA cytidine N4-acetyltransferase activity"/>
    <property type="evidence" value="ECO:0007669"/>
    <property type="project" value="UniProtKB-UniRule"/>
</dbReference>
<evidence type="ECO:0000256" key="8">
    <source>
        <dbReference type="ARBA" id="ARBA00023315"/>
    </source>
</evidence>
<dbReference type="GO" id="GO:1990883">
    <property type="term" value="F:18S rRNA cytidine N-acetyltransferase activity"/>
    <property type="evidence" value="ECO:0007669"/>
    <property type="project" value="TreeGrafter"/>
</dbReference>
<evidence type="ECO:0000256" key="10">
    <source>
        <dbReference type="ARBA" id="ARBA00049889"/>
    </source>
</evidence>
<dbReference type="GO" id="GO:1904812">
    <property type="term" value="P:rRNA acetylation involved in maturation of SSU-rRNA"/>
    <property type="evidence" value="ECO:0007669"/>
    <property type="project" value="TreeGrafter"/>
</dbReference>
<dbReference type="NCBIfam" id="NF041296">
    <property type="entry name" value="RNAactase_tcmA_Halo"/>
    <property type="match status" value="1"/>
</dbReference>
<dbReference type="EC" id="2.3.1.193" evidence="12"/>
<keyword evidence="5 12" id="KW-0547">Nucleotide-binding</keyword>
<evidence type="ECO:0000256" key="2">
    <source>
        <dbReference type="ARBA" id="ARBA00022555"/>
    </source>
</evidence>
<dbReference type="Proteomes" id="UP001321047">
    <property type="component" value="Unassembled WGS sequence"/>
</dbReference>
<dbReference type="GO" id="GO:0005737">
    <property type="term" value="C:cytoplasm"/>
    <property type="evidence" value="ECO:0007669"/>
    <property type="project" value="UniProtKB-SubCell"/>
</dbReference>
<evidence type="ECO:0000259" key="16">
    <source>
        <dbReference type="Pfam" id="PF13718"/>
    </source>
</evidence>
<evidence type="ECO:0000256" key="13">
    <source>
        <dbReference type="SAM" id="MobiDB-lite"/>
    </source>
</evidence>
<dbReference type="InterPro" id="IPR016181">
    <property type="entry name" value="Acyl_CoA_acyltransferase"/>
</dbReference>
<keyword evidence="4 12" id="KW-0819">tRNA processing</keyword>
<feature type="domain" description="TcmA/NAT10 helicase" evidence="14">
    <location>
        <begin position="256"/>
        <end position="449"/>
    </location>
</feature>
<dbReference type="InterPro" id="IPR027417">
    <property type="entry name" value="P-loop_NTPase"/>
</dbReference>
<dbReference type="InterPro" id="IPR053477">
    <property type="entry name" value="tRNA_Cytidine_AcTrnsfr"/>
</dbReference>
<keyword evidence="2 12" id="KW-0820">tRNA-binding</keyword>
<dbReference type="Gene3D" id="3.40.50.11040">
    <property type="match status" value="1"/>
</dbReference>
<dbReference type="GO" id="GO:0002101">
    <property type="term" value="P:tRNA wobble cytosine modification"/>
    <property type="evidence" value="ECO:0007669"/>
    <property type="project" value="UniProtKB-UniRule"/>
</dbReference>
<comment type="subcellular location">
    <subcellularLocation>
        <location evidence="12">Cytoplasm</location>
    </subcellularLocation>
</comment>
<dbReference type="Pfam" id="PF13718">
    <property type="entry name" value="GNAT_acetyltr_2"/>
    <property type="match status" value="1"/>
</dbReference>
<evidence type="ECO:0000256" key="7">
    <source>
        <dbReference type="ARBA" id="ARBA00022884"/>
    </source>
</evidence>
<dbReference type="PANTHER" id="PTHR10925">
    <property type="entry name" value="N-ACETYLTRANSFERASE 10"/>
    <property type="match status" value="1"/>
</dbReference>
<keyword evidence="6 12" id="KW-0067">ATP-binding</keyword>
<gene>
    <name evidence="12" type="primary">tmcA</name>
    <name evidence="17" type="ORF">OB919_08845</name>
</gene>